<comment type="caution">
    <text evidence="3">The sequence shown here is derived from an EMBL/GenBank/DDBJ whole genome shotgun (WGS) entry which is preliminary data.</text>
</comment>
<dbReference type="SUPFAM" id="SSF74853">
    <property type="entry name" value="Lamin A/C globular tail domain"/>
    <property type="match status" value="1"/>
</dbReference>
<dbReference type="PROSITE" id="PS51841">
    <property type="entry name" value="LTD"/>
    <property type="match status" value="1"/>
</dbReference>
<evidence type="ECO:0000259" key="2">
    <source>
        <dbReference type="PROSITE" id="PS51841"/>
    </source>
</evidence>
<gene>
    <name evidence="3" type="ORF">FHX40_1770</name>
</gene>
<evidence type="ECO:0000313" key="3">
    <source>
        <dbReference type="EMBL" id="TQM75073.1"/>
    </source>
</evidence>
<dbReference type="Proteomes" id="UP000319213">
    <property type="component" value="Unassembled WGS sequence"/>
</dbReference>
<dbReference type="Pfam" id="PF00932">
    <property type="entry name" value="LTD"/>
    <property type="match status" value="1"/>
</dbReference>
<keyword evidence="4" id="KW-1185">Reference proteome</keyword>
<sequence length="159" mass="17994">MRIRCLLTAAMLTAGVVVVSSPAHAAAPAVRIIKIYYDSPGSPDYGGNRSLNGEYIQLRNMTRKAINLKGWTVRDDTKRKDHIYTFKNFILKPGKIVTLRTGKGKDTSTTVYWGRSGGTFAYIWNQVRDTAYLRDPSGRLVDKCSYNSARHDYKICWPR</sequence>
<feature type="chain" id="PRO_5021761845" evidence="1">
    <location>
        <begin position="26"/>
        <end position="159"/>
    </location>
</feature>
<dbReference type="InterPro" id="IPR001322">
    <property type="entry name" value="Lamin_tail_dom"/>
</dbReference>
<name>A0A543IWX3_9ACTN</name>
<accession>A0A543IWX3</accession>
<organism evidence="3 4">
    <name type="scientific">Thermopolyspora flexuosa</name>
    <dbReference type="NCBI Taxonomy" id="103836"/>
    <lineage>
        <taxon>Bacteria</taxon>
        <taxon>Bacillati</taxon>
        <taxon>Actinomycetota</taxon>
        <taxon>Actinomycetes</taxon>
        <taxon>Streptosporangiales</taxon>
        <taxon>Streptosporangiaceae</taxon>
        <taxon>Thermopolyspora</taxon>
    </lineage>
</organism>
<dbReference type="Gene3D" id="2.60.40.1260">
    <property type="entry name" value="Lamin Tail domain"/>
    <property type="match status" value="1"/>
</dbReference>
<protein>
    <submittedName>
        <fullName evidence="3">Lamin tail-like protein</fullName>
    </submittedName>
</protein>
<proteinExistence type="predicted"/>
<evidence type="ECO:0000313" key="4">
    <source>
        <dbReference type="Proteomes" id="UP000319213"/>
    </source>
</evidence>
<evidence type="ECO:0000256" key="1">
    <source>
        <dbReference type="SAM" id="SignalP"/>
    </source>
</evidence>
<dbReference type="RefSeq" id="WP_229789133.1">
    <property type="nucleotide sequence ID" value="NZ_BMPV01000007.1"/>
</dbReference>
<dbReference type="AlphaFoldDB" id="A0A543IWX3"/>
<keyword evidence="1" id="KW-0732">Signal</keyword>
<dbReference type="InterPro" id="IPR036415">
    <property type="entry name" value="Lamin_tail_dom_sf"/>
</dbReference>
<reference evidence="3 4" key="1">
    <citation type="submission" date="2019-06" db="EMBL/GenBank/DDBJ databases">
        <title>Sequencing the genomes of 1000 actinobacteria strains.</title>
        <authorList>
            <person name="Klenk H.-P."/>
        </authorList>
    </citation>
    <scope>NUCLEOTIDE SEQUENCE [LARGE SCALE GENOMIC DNA]</scope>
    <source>
        <strain evidence="3 4">DSM 43186</strain>
    </source>
</reference>
<dbReference type="EMBL" id="VFPQ01000001">
    <property type="protein sequence ID" value="TQM75073.1"/>
    <property type="molecule type" value="Genomic_DNA"/>
</dbReference>
<feature type="domain" description="LTD" evidence="2">
    <location>
        <begin position="21"/>
        <end position="148"/>
    </location>
</feature>
<feature type="signal peptide" evidence="1">
    <location>
        <begin position="1"/>
        <end position="25"/>
    </location>
</feature>